<organism evidence="8 9">
    <name type="scientific">Xiphophorus maculatus</name>
    <name type="common">Southern platyfish</name>
    <name type="synonym">Platypoecilus maculatus</name>
    <dbReference type="NCBI Taxonomy" id="8083"/>
    <lineage>
        <taxon>Eukaryota</taxon>
        <taxon>Metazoa</taxon>
        <taxon>Chordata</taxon>
        <taxon>Craniata</taxon>
        <taxon>Vertebrata</taxon>
        <taxon>Euteleostomi</taxon>
        <taxon>Actinopterygii</taxon>
        <taxon>Neopterygii</taxon>
        <taxon>Teleostei</taxon>
        <taxon>Neoteleostei</taxon>
        <taxon>Acanthomorphata</taxon>
        <taxon>Ovalentaria</taxon>
        <taxon>Atherinomorphae</taxon>
        <taxon>Cyprinodontiformes</taxon>
        <taxon>Poeciliidae</taxon>
        <taxon>Poeciliinae</taxon>
        <taxon>Xiphophorus</taxon>
    </lineage>
</organism>
<dbReference type="GeneTree" id="ENSGT01030000234623"/>
<reference evidence="8" key="4">
    <citation type="submission" date="2025-09" db="UniProtKB">
        <authorList>
            <consortium name="Ensembl"/>
        </authorList>
    </citation>
    <scope>IDENTIFICATION</scope>
    <source>
        <strain evidence="8">JP 163 A</strain>
    </source>
</reference>
<proteinExistence type="inferred from homology"/>
<name>A0A3B5Q8L0_XIPMA</name>
<evidence type="ECO:0000256" key="5">
    <source>
        <dbReference type="ARBA" id="ARBA00023136"/>
    </source>
</evidence>
<reference evidence="8" key="3">
    <citation type="submission" date="2025-08" db="UniProtKB">
        <authorList>
            <consortium name="Ensembl"/>
        </authorList>
    </citation>
    <scope>IDENTIFICATION</scope>
    <source>
        <strain evidence="8">JP 163 A</strain>
    </source>
</reference>
<evidence type="ECO:0000256" key="3">
    <source>
        <dbReference type="ARBA" id="ARBA00022692"/>
    </source>
</evidence>
<feature type="region of interest" description="Disordered" evidence="6">
    <location>
        <begin position="138"/>
        <end position="159"/>
    </location>
</feature>
<evidence type="ECO:0000256" key="6">
    <source>
        <dbReference type="SAM" id="MobiDB-lite"/>
    </source>
</evidence>
<dbReference type="InParanoid" id="A0A3B5Q8L0"/>
<dbReference type="PANTHER" id="PTHR10383:SF51">
    <property type="entry name" value="SERINE INCORPORATOR 3"/>
    <property type="match status" value="1"/>
</dbReference>
<feature type="transmembrane region" description="Helical" evidence="7">
    <location>
        <begin position="97"/>
        <end position="115"/>
    </location>
</feature>
<protein>
    <submittedName>
        <fullName evidence="8">Uncharacterized protein</fullName>
    </submittedName>
</protein>
<reference evidence="9" key="2">
    <citation type="journal article" date="2013" name="Nat. Genet.">
        <title>The genome of the platyfish, Xiphophorus maculatus, provides insights into evolutionary adaptation and several complex traits.</title>
        <authorList>
            <person name="Schartl M."/>
            <person name="Walter R.B."/>
            <person name="Shen Y."/>
            <person name="Garcia T."/>
            <person name="Catchen J."/>
            <person name="Amores A."/>
            <person name="Braasch I."/>
            <person name="Chalopin D."/>
            <person name="Volff J.N."/>
            <person name="Lesch K.P."/>
            <person name="Bisazza A."/>
            <person name="Minx P."/>
            <person name="Hillier L."/>
            <person name="Wilson R.K."/>
            <person name="Fuerstenberg S."/>
            <person name="Boore J."/>
            <person name="Searle S."/>
            <person name="Postlethwait J.H."/>
            <person name="Warren W.C."/>
        </authorList>
    </citation>
    <scope>NUCLEOTIDE SEQUENCE [LARGE SCALE GENOMIC DNA]</scope>
    <source>
        <strain evidence="9">JP 163 A</strain>
    </source>
</reference>
<dbReference type="AlphaFoldDB" id="A0A3B5Q8L0"/>
<sequence>FLLNVLFYNLFIINDKKENQRTFSLFLCSVISSSWCRLNIFVLLCTDRECNPNLLSIFQQITAPTVWPPETENQTAVVIIGAEEPDQTSPYLQWWDAQSIVGLIIFVLCILYSSIRSSNTNQVNKLTMASKQSTVLIQGSGSSGSDMLEGPRGPRRAEDNEQDMVQYSYSFFHFMLFLASLYIMMTLTNWYSPDADYTITSKWPTVWVKVSSSWLCLALYIWTLVAPMIFPNRDFS</sequence>
<feature type="transmembrane region" description="Helical" evidence="7">
    <location>
        <begin position="171"/>
        <end position="191"/>
    </location>
</feature>
<dbReference type="InterPro" id="IPR005016">
    <property type="entry name" value="TDE1/TMS"/>
</dbReference>
<keyword evidence="3 7" id="KW-0812">Transmembrane</keyword>
<evidence type="ECO:0000256" key="4">
    <source>
        <dbReference type="ARBA" id="ARBA00022989"/>
    </source>
</evidence>
<keyword evidence="5 7" id="KW-0472">Membrane</keyword>
<evidence type="ECO:0000256" key="2">
    <source>
        <dbReference type="ARBA" id="ARBA00006665"/>
    </source>
</evidence>
<evidence type="ECO:0000313" key="8">
    <source>
        <dbReference type="Ensembl" id="ENSXMAP00000027400.1"/>
    </source>
</evidence>
<evidence type="ECO:0000313" key="9">
    <source>
        <dbReference type="Proteomes" id="UP000002852"/>
    </source>
</evidence>
<evidence type="ECO:0000256" key="1">
    <source>
        <dbReference type="ARBA" id="ARBA00004141"/>
    </source>
</evidence>
<dbReference type="Proteomes" id="UP000002852">
    <property type="component" value="Unassembled WGS sequence"/>
</dbReference>
<dbReference type="GO" id="GO:0016020">
    <property type="term" value="C:membrane"/>
    <property type="evidence" value="ECO:0007669"/>
    <property type="project" value="UniProtKB-SubCell"/>
</dbReference>
<feature type="transmembrane region" description="Helical" evidence="7">
    <location>
        <begin position="211"/>
        <end position="230"/>
    </location>
</feature>
<dbReference type="Ensembl" id="ENSXMAT00000030887.1">
    <property type="protein sequence ID" value="ENSXMAP00000027400.1"/>
    <property type="gene ID" value="ENSXMAG00000021069.1"/>
</dbReference>
<reference evidence="9" key="1">
    <citation type="submission" date="2012-01" db="EMBL/GenBank/DDBJ databases">
        <authorList>
            <person name="Walter R."/>
            <person name="Schartl M."/>
            <person name="Warren W."/>
        </authorList>
    </citation>
    <scope>NUCLEOTIDE SEQUENCE [LARGE SCALE GENOMIC DNA]</scope>
    <source>
        <strain evidence="9">JP 163 A</strain>
    </source>
</reference>
<keyword evidence="4 7" id="KW-1133">Transmembrane helix</keyword>
<evidence type="ECO:0000256" key="7">
    <source>
        <dbReference type="SAM" id="Phobius"/>
    </source>
</evidence>
<comment type="similarity">
    <text evidence="2">Belongs to the TDE1 family.</text>
</comment>
<comment type="subcellular location">
    <subcellularLocation>
        <location evidence="1">Membrane</location>
        <topology evidence="1">Multi-pass membrane protein</topology>
    </subcellularLocation>
</comment>
<dbReference type="PANTHER" id="PTHR10383">
    <property type="entry name" value="SERINE INCORPORATOR"/>
    <property type="match status" value="1"/>
</dbReference>
<keyword evidence="9" id="KW-1185">Reference proteome</keyword>
<accession>A0A3B5Q8L0</accession>
<dbReference type="Pfam" id="PF03348">
    <property type="entry name" value="Serinc"/>
    <property type="match status" value="1"/>
</dbReference>